<protein>
    <recommendedName>
        <fullName evidence="7">Phage shock protein PspC N-terminal domain-containing protein</fullName>
    </recommendedName>
</protein>
<dbReference type="InterPro" id="IPR007168">
    <property type="entry name" value="Phageshock_PspC_N"/>
</dbReference>
<comment type="subcellular location">
    <subcellularLocation>
        <location evidence="1">Cell membrane</location>
        <topology evidence="1">Single-pass membrane protein</topology>
    </subcellularLocation>
</comment>
<keyword evidence="2" id="KW-1003">Cell membrane</keyword>
<evidence type="ECO:0000256" key="2">
    <source>
        <dbReference type="ARBA" id="ARBA00022475"/>
    </source>
</evidence>
<gene>
    <name evidence="8" type="ORF">GCM10025881_32180</name>
</gene>
<dbReference type="PANTHER" id="PTHR33885">
    <property type="entry name" value="PHAGE SHOCK PROTEIN C"/>
    <property type="match status" value="1"/>
</dbReference>
<evidence type="ECO:0000256" key="1">
    <source>
        <dbReference type="ARBA" id="ARBA00004162"/>
    </source>
</evidence>
<evidence type="ECO:0000256" key="5">
    <source>
        <dbReference type="ARBA" id="ARBA00023136"/>
    </source>
</evidence>
<evidence type="ECO:0000256" key="4">
    <source>
        <dbReference type="ARBA" id="ARBA00022989"/>
    </source>
</evidence>
<accession>A0ABQ6KBZ9</accession>
<organism evidence="8 9">
    <name type="scientific">Pseudolysinimonas kribbensis</name>
    <dbReference type="NCBI Taxonomy" id="433641"/>
    <lineage>
        <taxon>Bacteria</taxon>
        <taxon>Bacillati</taxon>
        <taxon>Actinomycetota</taxon>
        <taxon>Actinomycetes</taxon>
        <taxon>Micrococcales</taxon>
        <taxon>Microbacteriaceae</taxon>
        <taxon>Pseudolysinimonas</taxon>
    </lineage>
</organism>
<keyword evidence="9" id="KW-1185">Reference proteome</keyword>
<name>A0ABQ6KBZ9_9MICO</name>
<dbReference type="Proteomes" id="UP001157034">
    <property type="component" value="Unassembled WGS sequence"/>
</dbReference>
<evidence type="ECO:0000313" key="9">
    <source>
        <dbReference type="Proteomes" id="UP001157034"/>
    </source>
</evidence>
<feature type="transmembrane region" description="Helical" evidence="6">
    <location>
        <begin position="32"/>
        <end position="58"/>
    </location>
</feature>
<evidence type="ECO:0000256" key="3">
    <source>
        <dbReference type="ARBA" id="ARBA00022692"/>
    </source>
</evidence>
<evidence type="ECO:0000256" key="6">
    <source>
        <dbReference type="SAM" id="Phobius"/>
    </source>
</evidence>
<dbReference type="PANTHER" id="PTHR33885:SF3">
    <property type="entry name" value="PHAGE SHOCK PROTEIN C"/>
    <property type="match status" value="1"/>
</dbReference>
<keyword evidence="5 6" id="KW-0472">Membrane</keyword>
<dbReference type="RefSeq" id="WP_284254985.1">
    <property type="nucleotide sequence ID" value="NZ_BAAAQO010000004.1"/>
</dbReference>
<dbReference type="InterPro" id="IPR052027">
    <property type="entry name" value="PspC"/>
</dbReference>
<evidence type="ECO:0000313" key="8">
    <source>
        <dbReference type="EMBL" id="GMA96394.1"/>
    </source>
</evidence>
<reference evidence="9" key="1">
    <citation type="journal article" date="2019" name="Int. J. Syst. Evol. Microbiol.">
        <title>The Global Catalogue of Microorganisms (GCM) 10K type strain sequencing project: providing services to taxonomists for standard genome sequencing and annotation.</title>
        <authorList>
            <consortium name="The Broad Institute Genomics Platform"/>
            <consortium name="The Broad Institute Genome Sequencing Center for Infectious Disease"/>
            <person name="Wu L."/>
            <person name="Ma J."/>
        </authorList>
    </citation>
    <scope>NUCLEOTIDE SEQUENCE [LARGE SCALE GENOMIC DNA]</scope>
    <source>
        <strain evidence="9">NBRC 108894</strain>
    </source>
</reference>
<dbReference type="Pfam" id="PF04024">
    <property type="entry name" value="PspC"/>
    <property type="match status" value="1"/>
</dbReference>
<keyword evidence="3 6" id="KW-0812">Transmembrane</keyword>
<feature type="domain" description="Phage shock protein PspC N-terminal" evidence="7">
    <location>
        <begin position="5"/>
        <end position="60"/>
    </location>
</feature>
<proteinExistence type="predicted"/>
<dbReference type="EMBL" id="BSVB01000001">
    <property type="protein sequence ID" value="GMA96394.1"/>
    <property type="molecule type" value="Genomic_DNA"/>
</dbReference>
<keyword evidence="4 6" id="KW-1133">Transmembrane helix</keyword>
<sequence>MNRPTLSRPRQGRIIAGVCAGLARRFGWNVTVVRVLAVLSFVLPGSQLLAYAICWIVIPSDPEVARSPFPGSPQEPSSTSA</sequence>
<evidence type="ECO:0000259" key="7">
    <source>
        <dbReference type="Pfam" id="PF04024"/>
    </source>
</evidence>
<comment type="caution">
    <text evidence="8">The sequence shown here is derived from an EMBL/GenBank/DDBJ whole genome shotgun (WGS) entry which is preliminary data.</text>
</comment>